<protein>
    <recommendedName>
        <fullName evidence="8">Cyclin-dependent kinase 1</fullName>
        <ecNumber evidence="2">2.7.11.22</ecNumber>
    </recommendedName>
</protein>
<keyword evidence="7 11" id="KW-0067">ATP-binding</keyword>
<dbReference type="CDD" id="cd07829">
    <property type="entry name" value="STKc_CDK_like"/>
    <property type="match status" value="1"/>
</dbReference>
<evidence type="ECO:0000256" key="1">
    <source>
        <dbReference type="ARBA" id="ARBA00006485"/>
    </source>
</evidence>
<dbReference type="EMBL" id="AFBI03000025">
    <property type="protein sequence ID" value="EJW04030.1"/>
    <property type="molecule type" value="Genomic_DNA"/>
</dbReference>
<comment type="caution">
    <text evidence="14">The sequence shown here is derived from an EMBL/GenBank/DDBJ whole genome shotgun (WGS) entry which is preliminary data.</text>
</comment>
<keyword evidence="3 12" id="KW-0723">Serine/threonine-protein kinase</keyword>
<comment type="similarity">
    <text evidence="1">Belongs to the protein kinase superfamily. CMGC Ser/Thr protein kinase family. CDC2/CDKX subfamily.</text>
</comment>
<evidence type="ECO:0000256" key="9">
    <source>
        <dbReference type="ARBA" id="ARBA00047811"/>
    </source>
</evidence>
<reference evidence="15" key="2">
    <citation type="submission" date="2015-07" db="EMBL/GenBank/DDBJ databases">
        <title>Contrasting host-pathogen interactions and genome evolution in two generalist and specialist microsporidian pathogens of mosquitoes.</title>
        <authorList>
            <consortium name="The Broad Institute Genomics Platform"/>
            <consortium name="The Broad Institute Genome Sequencing Center for Infectious Disease"/>
            <person name="Cuomo C.A."/>
            <person name="Sanscrainte N.D."/>
            <person name="Goldberg J.M."/>
            <person name="Heiman D."/>
            <person name="Young S."/>
            <person name="Zeng Q."/>
            <person name="Becnel J.J."/>
            <person name="Birren B.W."/>
        </authorList>
    </citation>
    <scope>NUCLEOTIDE SEQUENCE [LARGE SCALE GENOMIC DNA]</scope>
    <source>
        <strain evidence="15">USNM 41457</strain>
    </source>
</reference>
<feature type="domain" description="Protein kinase" evidence="13">
    <location>
        <begin position="5"/>
        <end position="288"/>
    </location>
</feature>
<dbReference type="InterPro" id="IPR008271">
    <property type="entry name" value="Ser/Thr_kinase_AS"/>
</dbReference>
<accession>J9DNB6</accession>
<evidence type="ECO:0000259" key="13">
    <source>
        <dbReference type="PROSITE" id="PS50011"/>
    </source>
</evidence>
<comment type="catalytic activity">
    <reaction evidence="10">
        <text>L-seryl-[protein] + ATP = O-phospho-L-seryl-[protein] + ADP + H(+)</text>
        <dbReference type="Rhea" id="RHEA:17989"/>
        <dbReference type="Rhea" id="RHEA-COMP:9863"/>
        <dbReference type="Rhea" id="RHEA-COMP:11604"/>
        <dbReference type="ChEBI" id="CHEBI:15378"/>
        <dbReference type="ChEBI" id="CHEBI:29999"/>
        <dbReference type="ChEBI" id="CHEBI:30616"/>
        <dbReference type="ChEBI" id="CHEBI:83421"/>
        <dbReference type="ChEBI" id="CHEBI:456216"/>
        <dbReference type="EC" id="2.7.11.22"/>
    </reaction>
</comment>
<sequence length="296" mass="34374">MVEEYEKIAKLGEGTYGIVYKVRCKKTGNIFALKKIRLDDEQEGIPSTTIREISLLKTLKHSTIINLMKVSYSQDKLFLIFDFIETDLRKLLDDLNYQQKTLPENIVKKISQQILTAVNFCHSKGVLHRDIKPQNILIDKDFNIKLADFGLGRCISIPLRTYTKEIVTLWYRAPELLLGCKYYAWSVDIWSVGCIFYEIITGEPLFSGDSEIDQLFKIFRIKGTPTEDDWPNVTLLPNFQTNFQFIGKDNLIDILPKDDIFSDLILKLLVYNPIERLTAKNALKHMFFYNMPPIDE</sequence>
<dbReference type="SMART" id="SM00220">
    <property type="entry name" value="S_TKc"/>
    <property type="match status" value="1"/>
</dbReference>
<dbReference type="Pfam" id="PF00069">
    <property type="entry name" value="Pkinase"/>
    <property type="match status" value="1"/>
</dbReference>
<comment type="catalytic activity">
    <reaction evidence="9">
        <text>L-threonyl-[protein] + ATP = O-phospho-L-threonyl-[protein] + ADP + H(+)</text>
        <dbReference type="Rhea" id="RHEA:46608"/>
        <dbReference type="Rhea" id="RHEA-COMP:11060"/>
        <dbReference type="Rhea" id="RHEA-COMP:11605"/>
        <dbReference type="ChEBI" id="CHEBI:15378"/>
        <dbReference type="ChEBI" id="CHEBI:30013"/>
        <dbReference type="ChEBI" id="CHEBI:30616"/>
        <dbReference type="ChEBI" id="CHEBI:61977"/>
        <dbReference type="ChEBI" id="CHEBI:456216"/>
        <dbReference type="EC" id="2.7.11.22"/>
    </reaction>
</comment>
<dbReference type="GO" id="GO:0010468">
    <property type="term" value="P:regulation of gene expression"/>
    <property type="evidence" value="ECO:0007669"/>
    <property type="project" value="TreeGrafter"/>
</dbReference>
<evidence type="ECO:0000313" key="15">
    <source>
        <dbReference type="Proteomes" id="UP000003163"/>
    </source>
</evidence>
<dbReference type="PANTHER" id="PTHR24056:SF254">
    <property type="entry name" value="CYCLIN-DEPENDENT KINASE 2"/>
    <property type="match status" value="1"/>
</dbReference>
<evidence type="ECO:0000256" key="4">
    <source>
        <dbReference type="ARBA" id="ARBA00022679"/>
    </source>
</evidence>
<dbReference type="Gene3D" id="3.30.200.20">
    <property type="entry name" value="Phosphorylase Kinase, domain 1"/>
    <property type="match status" value="1"/>
</dbReference>
<dbReference type="FunFam" id="3.30.200.20:FF:000375">
    <property type="entry name" value="Cell division related protein kinase 2"/>
    <property type="match status" value="1"/>
</dbReference>
<dbReference type="SUPFAM" id="SSF56112">
    <property type="entry name" value="Protein kinase-like (PK-like)"/>
    <property type="match status" value="1"/>
</dbReference>
<dbReference type="PROSITE" id="PS50011">
    <property type="entry name" value="PROTEIN_KINASE_DOM"/>
    <property type="match status" value="1"/>
</dbReference>
<dbReference type="GO" id="GO:0007165">
    <property type="term" value="P:signal transduction"/>
    <property type="evidence" value="ECO:0007669"/>
    <property type="project" value="TreeGrafter"/>
</dbReference>
<dbReference type="PROSITE" id="PS00108">
    <property type="entry name" value="PROTEIN_KINASE_ST"/>
    <property type="match status" value="1"/>
</dbReference>
<dbReference type="InterPro" id="IPR000719">
    <property type="entry name" value="Prot_kinase_dom"/>
</dbReference>
<dbReference type="STRING" id="1003232.J9DNB6"/>
<reference evidence="14 15" key="1">
    <citation type="submission" date="2011-08" db="EMBL/GenBank/DDBJ databases">
        <authorList>
            <person name="Liu Z.J."/>
            <person name="Shi F.L."/>
            <person name="Lu J.Q."/>
            <person name="Li M."/>
            <person name="Wang Z.L."/>
        </authorList>
    </citation>
    <scope>NUCLEOTIDE SEQUENCE [LARGE SCALE GENOMIC DNA]</scope>
    <source>
        <strain evidence="14 15">USNM 41457</strain>
    </source>
</reference>
<dbReference type="OMA" id="WSLACIY"/>
<dbReference type="GO" id="GO:0000082">
    <property type="term" value="P:G1/S transition of mitotic cell cycle"/>
    <property type="evidence" value="ECO:0007669"/>
    <property type="project" value="TreeGrafter"/>
</dbReference>
<evidence type="ECO:0000256" key="10">
    <source>
        <dbReference type="ARBA" id="ARBA00048367"/>
    </source>
</evidence>
<dbReference type="InParanoid" id="J9DNB6"/>
<dbReference type="FunCoup" id="J9DNB6">
    <property type="interactions" value="261"/>
</dbReference>
<dbReference type="GO" id="GO:0030332">
    <property type="term" value="F:cyclin binding"/>
    <property type="evidence" value="ECO:0007669"/>
    <property type="project" value="TreeGrafter"/>
</dbReference>
<dbReference type="InterPro" id="IPR017441">
    <property type="entry name" value="Protein_kinase_ATP_BS"/>
</dbReference>
<dbReference type="GO" id="GO:0005634">
    <property type="term" value="C:nucleus"/>
    <property type="evidence" value="ECO:0007669"/>
    <property type="project" value="TreeGrafter"/>
</dbReference>
<dbReference type="GO" id="GO:0005737">
    <property type="term" value="C:cytoplasm"/>
    <property type="evidence" value="ECO:0007669"/>
    <property type="project" value="TreeGrafter"/>
</dbReference>
<dbReference type="GO" id="GO:0004693">
    <property type="term" value="F:cyclin-dependent protein serine/threonine kinase activity"/>
    <property type="evidence" value="ECO:0007669"/>
    <property type="project" value="UniProtKB-EC"/>
</dbReference>
<dbReference type="VEuPathDB" id="MicrosporidiaDB:EDEG_01664"/>
<keyword evidence="6 14" id="KW-0418">Kinase</keyword>
<organism evidence="14 15">
    <name type="scientific">Edhazardia aedis (strain USNM 41457)</name>
    <name type="common">Microsporidian parasite</name>
    <dbReference type="NCBI Taxonomy" id="1003232"/>
    <lineage>
        <taxon>Eukaryota</taxon>
        <taxon>Fungi</taxon>
        <taxon>Fungi incertae sedis</taxon>
        <taxon>Microsporidia</taxon>
        <taxon>Edhazardia</taxon>
    </lineage>
</organism>
<dbReference type="OrthoDB" id="1732493at2759"/>
<dbReference type="PANTHER" id="PTHR24056">
    <property type="entry name" value="CELL DIVISION PROTEIN KINASE"/>
    <property type="match status" value="1"/>
</dbReference>
<evidence type="ECO:0000313" key="14">
    <source>
        <dbReference type="EMBL" id="EJW04030.1"/>
    </source>
</evidence>
<feature type="binding site" evidence="11">
    <location>
        <position position="34"/>
    </location>
    <ligand>
        <name>ATP</name>
        <dbReference type="ChEBI" id="CHEBI:30616"/>
    </ligand>
</feature>
<evidence type="ECO:0000256" key="8">
    <source>
        <dbReference type="ARBA" id="ARBA00039266"/>
    </source>
</evidence>
<evidence type="ECO:0000256" key="12">
    <source>
        <dbReference type="RuleBase" id="RU000304"/>
    </source>
</evidence>
<dbReference type="Gene3D" id="1.10.510.10">
    <property type="entry name" value="Transferase(Phosphotransferase) domain 1"/>
    <property type="match status" value="1"/>
</dbReference>
<dbReference type="InterPro" id="IPR050108">
    <property type="entry name" value="CDK"/>
</dbReference>
<dbReference type="FunFam" id="1.10.510.10:FF:000611">
    <property type="entry name" value="CMGC family protein kinase"/>
    <property type="match status" value="1"/>
</dbReference>
<evidence type="ECO:0000256" key="5">
    <source>
        <dbReference type="ARBA" id="ARBA00022741"/>
    </source>
</evidence>
<dbReference type="InterPro" id="IPR011009">
    <property type="entry name" value="Kinase-like_dom_sf"/>
</dbReference>
<keyword evidence="4" id="KW-0808">Transferase</keyword>
<dbReference type="AlphaFoldDB" id="J9DNB6"/>
<keyword evidence="15" id="KW-1185">Reference proteome</keyword>
<dbReference type="EC" id="2.7.11.22" evidence="2"/>
<dbReference type="PROSITE" id="PS00107">
    <property type="entry name" value="PROTEIN_KINASE_ATP"/>
    <property type="match status" value="1"/>
</dbReference>
<keyword evidence="5 11" id="KW-0547">Nucleotide-binding</keyword>
<evidence type="ECO:0000256" key="7">
    <source>
        <dbReference type="ARBA" id="ARBA00022840"/>
    </source>
</evidence>
<dbReference type="GO" id="GO:0010389">
    <property type="term" value="P:regulation of G2/M transition of mitotic cell cycle"/>
    <property type="evidence" value="ECO:0007669"/>
    <property type="project" value="TreeGrafter"/>
</dbReference>
<dbReference type="GO" id="GO:0000307">
    <property type="term" value="C:cyclin-dependent protein kinase holoenzyme complex"/>
    <property type="evidence" value="ECO:0007669"/>
    <property type="project" value="TreeGrafter"/>
</dbReference>
<dbReference type="Proteomes" id="UP000003163">
    <property type="component" value="Unassembled WGS sequence"/>
</dbReference>
<dbReference type="HOGENOM" id="CLU_000288_181_1_1"/>
<proteinExistence type="inferred from homology"/>
<evidence type="ECO:0000256" key="3">
    <source>
        <dbReference type="ARBA" id="ARBA00022527"/>
    </source>
</evidence>
<evidence type="ECO:0000256" key="6">
    <source>
        <dbReference type="ARBA" id="ARBA00022777"/>
    </source>
</evidence>
<dbReference type="GO" id="GO:0005524">
    <property type="term" value="F:ATP binding"/>
    <property type="evidence" value="ECO:0007669"/>
    <property type="project" value="UniProtKB-UniRule"/>
</dbReference>
<name>J9DNB6_EDHAE</name>
<evidence type="ECO:0000256" key="2">
    <source>
        <dbReference type="ARBA" id="ARBA00012425"/>
    </source>
</evidence>
<evidence type="ECO:0000256" key="11">
    <source>
        <dbReference type="PROSITE-ProRule" id="PRU10141"/>
    </source>
</evidence>
<gene>
    <name evidence="14" type="ORF">EDEG_01664</name>
</gene>